<dbReference type="AlphaFoldDB" id="A0A067T3Z0"/>
<dbReference type="HOGENOM" id="CLU_2359886_0_0_1"/>
<evidence type="ECO:0000313" key="1">
    <source>
        <dbReference type="EMBL" id="KDR73748.1"/>
    </source>
</evidence>
<sequence length="96" mass="11123">MGHHWHQRQRRVFFAVPAVSAELASMCERYWGVEVLGWRTALTVVTLSRPSRSIGYRLWSLITVYVHISFCTFHSGCSIQILSTDLLRVRVVDQVF</sequence>
<protein>
    <submittedName>
        <fullName evidence="1">Uncharacterized protein</fullName>
    </submittedName>
</protein>
<evidence type="ECO:0000313" key="2">
    <source>
        <dbReference type="Proteomes" id="UP000027222"/>
    </source>
</evidence>
<dbReference type="Proteomes" id="UP000027222">
    <property type="component" value="Unassembled WGS sequence"/>
</dbReference>
<keyword evidence="2" id="KW-1185">Reference proteome</keyword>
<organism evidence="1 2">
    <name type="scientific">Galerina marginata (strain CBS 339.88)</name>
    <dbReference type="NCBI Taxonomy" id="685588"/>
    <lineage>
        <taxon>Eukaryota</taxon>
        <taxon>Fungi</taxon>
        <taxon>Dikarya</taxon>
        <taxon>Basidiomycota</taxon>
        <taxon>Agaricomycotina</taxon>
        <taxon>Agaricomycetes</taxon>
        <taxon>Agaricomycetidae</taxon>
        <taxon>Agaricales</taxon>
        <taxon>Agaricineae</taxon>
        <taxon>Strophariaceae</taxon>
        <taxon>Galerina</taxon>
    </lineage>
</organism>
<accession>A0A067T3Z0</accession>
<reference evidence="2" key="1">
    <citation type="journal article" date="2014" name="Proc. Natl. Acad. Sci. U.S.A.">
        <title>Extensive sampling of basidiomycete genomes demonstrates inadequacy of the white-rot/brown-rot paradigm for wood decay fungi.</title>
        <authorList>
            <person name="Riley R."/>
            <person name="Salamov A.A."/>
            <person name="Brown D.W."/>
            <person name="Nagy L.G."/>
            <person name="Floudas D."/>
            <person name="Held B.W."/>
            <person name="Levasseur A."/>
            <person name="Lombard V."/>
            <person name="Morin E."/>
            <person name="Otillar R."/>
            <person name="Lindquist E.A."/>
            <person name="Sun H."/>
            <person name="LaButti K.M."/>
            <person name="Schmutz J."/>
            <person name="Jabbour D."/>
            <person name="Luo H."/>
            <person name="Baker S.E."/>
            <person name="Pisabarro A.G."/>
            <person name="Walton J.D."/>
            <person name="Blanchette R.A."/>
            <person name="Henrissat B."/>
            <person name="Martin F."/>
            <person name="Cullen D."/>
            <person name="Hibbett D.S."/>
            <person name="Grigoriev I.V."/>
        </authorList>
    </citation>
    <scope>NUCLEOTIDE SEQUENCE [LARGE SCALE GENOMIC DNA]</scope>
    <source>
        <strain evidence="2">CBS 339.88</strain>
    </source>
</reference>
<dbReference type="EMBL" id="KL142385">
    <property type="protein sequence ID" value="KDR73748.1"/>
    <property type="molecule type" value="Genomic_DNA"/>
</dbReference>
<gene>
    <name evidence="1" type="ORF">GALMADRAFT_631264</name>
</gene>
<proteinExistence type="predicted"/>
<name>A0A067T3Z0_GALM3</name>